<dbReference type="SMART" id="SM00249">
    <property type="entry name" value="PHD"/>
    <property type="match status" value="1"/>
</dbReference>
<dbReference type="InterPro" id="IPR013083">
    <property type="entry name" value="Znf_RING/FYVE/PHD"/>
</dbReference>
<proteinExistence type="predicted"/>
<dbReference type="InterPro" id="IPR001965">
    <property type="entry name" value="Znf_PHD"/>
</dbReference>
<keyword evidence="3" id="KW-0862">Zinc</keyword>
<keyword evidence="6" id="KW-1185">Reference proteome</keyword>
<dbReference type="InterPro" id="IPR019787">
    <property type="entry name" value="Znf_PHD-finger"/>
</dbReference>
<name>A0AAD6B0E1_9TELE</name>
<evidence type="ECO:0000313" key="6">
    <source>
        <dbReference type="Proteomes" id="UP001219934"/>
    </source>
</evidence>
<dbReference type="InterPro" id="IPR011011">
    <property type="entry name" value="Znf_FYVE_PHD"/>
</dbReference>
<organism evidence="5 6">
    <name type="scientific">Pogonophryne albipinna</name>
    <dbReference type="NCBI Taxonomy" id="1090488"/>
    <lineage>
        <taxon>Eukaryota</taxon>
        <taxon>Metazoa</taxon>
        <taxon>Chordata</taxon>
        <taxon>Craniata</taxon>
        <taxon>Vertebrata</taxon>
        <taxon>Euteleostomi</taxon>
        <taxon>Actinopterygii</taxon>
        <taxon>Neopterygii</taxon>
        <taxon>Teleostei</taxon>
        <taxon>Neoteleostei</taxon>
        <taxon>Acanthomorphata</taxon>
        <taxon>Eupercaria</taxon>
        <taxon>Perciformes</taxon>
        <taxon>Notothenioidei</taxon>
        <taxon>Pogonophryne</taxon>
    </lineage>
</organism>
<dbReference type="EMBL" id="JAPTMU010000012">
    <property type="protein sequence ID" value="KAJ4933994.1"/>
    <property type="molecule type" value="Genomic_DNA"/>
</dbReference>
<protein>
    <recommendedName>
        <fullName evidence="4">Zinc finger PHD-type domain-containing protein</fullName>
    </recommendedName>
</protein>
<dbReference type="Pfam" id="PF00628">
    <property type="entry name" value="PHD"/>
    <property type="match status" value="1"/>
</dbReference>
<dbReference type="AlphaFoldDB" id="A0AAD6B0E1"/>
<evidence type="ECO:0000256" key="3">
    <source>
        <dbReference type="ARBA" id="ARBA00022833"/>
    </source>
</evidence>
<evidence type="ECO:0000259" key="4">
    <source>
        <dbReference type="SMART" id="SM00249"/>
    </source>
</evidence>
<gene>
    <name evidence="5" type="ORF">JOQ06_006802</name>
</gene>
<feature type="domain" description="Zinc finger PHD-type" evidence="4">
    <location>
        <begin position="84"/>
        <end position="142"/>
    </location>
</feature>
<evidence type="ECO:0000256" key="2">
    <source>
        <dbReference type="ARBA" id="ARBA00022771"/>
    </source>
</evidence>
<evidence type="ECO:0000256" key="1">
    <source>
        <dbReference type="ARBA" id="ARBA00022723"/>
    </source>
</evidence>
<accession>A0AAD6B0E1</accession>
<keyword evidence="2" id="KW-0863">Zinc-finger</keyword>
<reference evidence="5" key="1">
    <citation type="submission" date="2022-11" db="EMBL/GenBank/DDBJ databases">
        <title>Chromosome-level genome of Pogonophryne albipinna.</title>
        <authorList>
            <person name="Jo E."/>
        </authorList>
    </citation>
    <scope>NUCLEOTIDE SEQUENCE</scope>
    <source>
        <strain evidence="5">SGF0006</strain>
        <tissue evidence="5">Muscle</tissue>
    </source>
</reference>
<dbReference type="GO" id="GO:0008270">
    <property type="term" value="F:zinc ion binding"/>
    <property type="evidence" value="ECO:0007669"/>
    <property type="project" value="UniProtKB-KW"/>
</dbReference>
<dbReference type="SUPFAM" id="SSF57903">
    <property type="entry name" value="FYVE/PHD zinc finger"/>
    <property type="match status" value="1"/>
</dbReference>
<keyword evidence="1" id="KW-0479">Metal-binding</keyword>
<dbReference type="CDD" id="cd15517">
    <property type="entry name" value="PHD_TCF19_like"/>
    <property type="match status" value="1"/>
</dbReference>
<sequence>MRRNRLGKEDWVNIKWQPGKITHTFQKDPTSCGAFVMQMAKMTVKEFPKVPQTFHIKSSKQCLQHIRRDMAEEILKGSVSKDDFCSFCGIEDLPTTAVDAVWIQCETCGRWFHTQCLGVTCCTNTQKKDPVARGIVFCVSSQTKEAIGEFV</sequence>
<evidence type="ECO:0000313" key="5">
    <source>
        <dbReference type="EMBL" id="KAJ4933994.1"/>
    </source>
</evidence>
<comment type="caution">
    <text evidence="5">The sequence shown here is derived from an EMBL/GenBank/DDBJ whole genome shotgun (WGS) entry which is preliminary data.</text>
</comment>
<dbReference type="Proteomes" id="UP001219934">
    <property type="component" value="Unassembled WGS sequence"/>
</dbReference>
<dbReference type="Gene3D" id="3.30.40.10">
    <property type="entry name" value="Zinc/RING finger domain, C3HC4 (zinc finger)"/>
    <property type="match status" value="1"/>
</dbReference>